<accession>A0A645DL81</accession>
<dbReference type="Gene3D" id="3.40.50.1820">
    <property type="entry name" value="alpha/beta hydrolase"/>
    <property type="match status" value="1"/>
</dbReference>
<dbReference type="PRINTS" id="PR00111">
    <property type="entry name" value="ABHYDROLASE"/>
</dbReference>
<keyword evidence="1" id="KW-0378">Hydrolase</keyword>
<evidence type="ECO:0000313" key="3">
    <source>
        <dbReference type="EMBL" id="MPM90204.1"/>
    </source>
</evidence>
<evidence type="ECO:0000256" key="1">
    <source>
        <dbReference type="ARBA" id="ARBA00022801"/>
    </source>
</evidence>
<dbReference type="PANTHER" id="PTHR43798:SF31">
    <property type="entry name" value="AB HYDROLASE SUPERFAMILY PROTEIN YCLE"/>
    <property type="match status" value="1"/>
</dbReference>
<dbReference type="Pfam" id="PF00561">
    <property type="entry name" value="Abhydrolase_1"/>
    <property type="match status" value="1"/>
</dbReference>
<dbReference type="AlphaFoldDB" id="A0A645DL81"/>
<reference evidence="3" key="1">
    <citation type="submission" date="2019-08" db="EMBL/GenBank/DDBJ databases">
        <authorList>
            <person name="Kucharzyk K."/>
            <person name="Murdoch R.W."/>
            <person name="Higgins S."/>
            <person name="Loffler F."/>
        </authorList>
    </citation>
    <scope>NUCLEOTIDE SEQUENCE</scope>
</reference>
<proteinExistence type="predicted"/>
<dbReference type="SUPFAM" id="SSF53474">
    <property type="entry name" value="alpha/beta-Hydrolases"/>
    <property type="match status" value="1"/>
</dbReference>
<protein>
    <recommendedName>
        <fullName evidence="2">AB hydrolase-1 domain-containing protein</fullName>
    </recommendedName>
</protein>
<name>A0A645DL81_9ZZZZ</name>
<sequence length="253" mass="27832">MQLEIDGLNIAYDDRGEGRPILLLHGWGGSSASFAPVADFLAAQGFRAVSIDFPGHGLSGEPPKPWSVTEYAALTKKFIDALGLYGCGAVAHSFGGRVAIYLSSEYRDIFSRQVFTDAAGIRPRRKLRYYVKVYTYKLGKKLSKVNCLRRALKLDEKLGNAGSADYRALSGVMRGTFSRVVNQDLTPRLKQIAIPTLLVWGDQDGETPLYMAHIMEKQIKDAGLVVFEGAGHFSYLDYLGRYCAVLASFFGGE</sequence>
<evidence type="ECO:0000259" key="2">
    <source>
        <dbReference type="Pfam" id="PF00561"/>
    </source>
</evidence>
<dbReference type="GO" id="GO:0016020">
    <property type="term" value="C:membrane"/>
    <property type="evidence" value="ECO:0007669"/>
    <property type="project" value="TreeGrafter"/>
</dbReference>
<dbReference type="PANTHER" id="PTHR43798">
    <property type="entry name" value="MONOACYLGLYCEROL LIPASE"/>
    <property type="match status" value="1"/>
</dbReference>
<dbReference type="InterPro" id="IPR029058">
    <property type="entry name" value="AB_hydrolase_fold"/>
</dbReference>
<feature type="domain" description="AB hydrolase-1" evidence="2">
    <location>
        <begin position="20"/>
        <end position="237"/>
    </location>
</feature>
<dbReference type="EMBL" id="VSSQ01037493">
    <property type="protein sequence ID" value="MPM90204.1"/>
    <property type="molecule type" value="Genomic_DNA"/>
</dbReference>
<gene>
    <name evidence="3" type="ORF">SDC9_137321</name>
</gene>
<dbReference type="GO" id="GO:0016787">
    <property type="term" value="F:hydrolase activity"/>
    <property type="evidence" value="ECO:0007669"/>
    <property type="project" value="UniProtKB-KW"/>
</dbReference>
<dbReference type="InterPro" id="IPR000073">
    <property type="entry name" value="AB_hydrolase_1"/>
</dbReference>
<comment type="caution">
    <text evidence="3">The sequence shown here is derived from an EMBL/GenBank/DDBJ whole genome shotgun (WGS) entry which is preliminary data.</text>
</comment>
<dbReference type="InterPro" id="IPR050266">
    <property type="entry name" value="AB_hydrolase_sf"/>
</dbReference>
<organism evidence="3">
    <name type="scientific">bioreactor metagenome</name>
    <dbReference type="NCBI Taxonomy" id="1076179"/>
    <lineage>
        <taxon>unclassified sequences</taxon>
        <taxon>metagenomes</taxon>
        <taxon>ecological metagenomes</taxon>
    </lineage>
</organism>